<evidence type="ECO:0000256" key="3">
    <source>
        <dbReference type="ARBA" id="ARBA00022692"/>
    </source>
</evidence>
<feature type="transmembrane region" description="Helical" evidence="6">
    <location>
        <begin position="16"/>
        <end position="35"/>
    </location>
</feature>
<protein>
    <submittedName>
        <fullName evidence="7">F0F1 ATP synthase subunit I</fullName>
    </submittedName>
</protein>
<evidence type="ECO:0000256" key="2">
    <source>
        <dbReference type="ARBA" id="ARBA00022475"/>
    </source>
</evidence>
<keyword evidence="2" id="KW-1003">Cell membrane</keyword>
<name>A0A1J5TE40_9ZZZZ</name>
<keyword evidence="5 6" id="KW-0472">Membrane</keyword>
<keyword evidence="3 6" id="KW-0812">Transmembrane</keyword>
<comment type="caution">
    <text evidence="7">The sequence shown here is derived from an EMBL/GenBank/DDBJ whole genome shotgun (WGS) entry which is preliminary data.</text>
</comment>
<dbReference type="InterPro" id="IPR005598">
    <property type="entry name" value="ATP_synth_I"/>
</dbReference>
<dbReference type="Pfam" id="PF03899">
    <property type="entry name" value="ATP-synt_I"/>
    <property type="match status" value="1"/>
</dbReference>
<dbReference type="GO" id="GO:0005886">
    <property type="term" value="C:plasma membrane"/>
    <property type="evidence" value="ECO:0007669"/>
    <property type="project" value="UniProtKB-SubCell"/>
</dbReference>
<feature type="transmembrane region" description="Helical" evidence="6">
    <location>
        <begin position="81"/>
        <end position="98"/>
    </location>
</feature>
<accession>A0A1J5TE40</accession>
<evidence type="ECO:0000256" key="4">
    <source>
        <dbReference type="ARBA" id="ARBA00022989"/>
    </source>
</evidence>
<dbReference type="AlphaFoldDB" id="A0A1J5TE40"/>
<reference evidence="7" key="1">
    <citation type="submission" date="2016-10" db="EMBL/GenBank/DDBJ databases">
        <title>Sequence of Gallionella enrichment culture.</title>
        <authorList>
            <person name="Poehlein A."/>
            <person name="Muehling M."/>
            <person name="Daniel R."/>
        </authorList>
    </citation>
    <scope>NUCLEOTIDE SEQUENCE</scope>
</reference>
<evidence type="ECO:0000256" key="1">
    <source>
        <dbReference type="ARBA" id="ARBA00004651"/>
    </source>
</evidence>
<keyword evidence="4 6" id="KW-1133">Transmembrane helix</keyword>
<evidence type="ECO:0000256" key="5">
    <source>
        <dbReference type="ARBA" id="ARBA00023136"/>
    </source>
</evidence>
<feature type="transmembrane region" description="Helical" evidence="6">
    <location>
        <begin position="104"/>
        <end position="124"/>
    </location>
</feature>
<proteinExistence type="predicted"/>
<evidence type="ECO:0000313" key="7">
    <source>
        <dbReference type="EMBL" id="OIR10366.1"/>
    </source>
</evidence>
<gene>
    <name evidence="7" type="ORF">GALL_76780</name>
</gene>
<evidence type="ECO:0000256" key="6">
    <source>
        <dbReference type="SAM" id="Phobius"/>
    </source>
</evidence>
<comment type="subcellular location">
    <subcellularLocation>
        <location evidence="1">Cell membrane</location>
        <topology evidence="1">Multi-pass membrane protein</topology>
    </subcellularLocation>
</comment>
<sequence length="130" mass="13091">MESVTNTTISRAFSKAARWQIIITVLISGVSLLLAGVHAAISALAGGASVVIGAYAGMLIAQSPKGSAASTVLITLLKAEAVKVLVIAILLLITFKYYQGLVPLALIGGLAGSALASGAGMRAVNNVNDK</sequence>
<dbReference type="EMBL" id="MLJW01000023">
    <property type="protein sequence ID" value="OIR10366.1"/>
    <property type="molecule type" value="Genomic_DNA"/>
</dbReference>
<organism evidence="7">
    <name type="scientific">mine drainage metagenome</name>
    <dbReference type="NCBI Taxonomy" id="410659"/>
    <lineage>
        <taxon>unclassified sequences</taxon>
        <taxon>metagenomes</taxon>
        <taxon>ecological metagenomes</taxon>
    </lineage>
</organism>